<evidence type="ECO:0000259" key="2">
    <source>
        <dbReference type="Pfam" id="PF03061"/>
    </source>
</evidence>
<reference evidence="3 5" key="1">
    <citation type="journal article" date="2013" name="PLoS ONE">
        <title>Predicting the Proteins of Angomonas deanei, Strigomonas culicis and Their Respective Endosymbionts Reveals New Aspects of the Trypanosomatidae Family.</title>
        <authorList>
            <person name="Motta M.C."/>
            <person name="Martins A.C."/>
            <person name="de Souza S.S."/>
            <person name="Catta-Preta C.M."/>
            <person name="Silva R."/>
            <person name="Klein C.C."/>
            <person name="de Almeida L.G."/>
            <person name="de Lima Cunha O."/>
            <person name="Ciapina L.P."/>
            <person name="Brocchi M."/>
            <person name="Colabardini A.C."/>
            <person name="de Araujo Lima B."/>
            <person name="Machado C.R."/>
            <person name="de Almeida Soares C.M."/>
            <person name="Probst C.M."/>
            <person name="de Menezes C.B."/>
            <person name="Thompson C.E."/>
            <person name="Bartholomeu D.C."/>
            <person name="Gradia D.F."/>
            <person name="Pavoni D.P."/>
            <person name="Grisard E.C."/>
            <person name="Fantinatti-Garboggini F."/>
            <person name="Marchini F.K."/>
            <person name="Rodrigues-Luiz G.F."/>
            <person name="Wagner G."/>
            <person name="Goldman G.H."/>
            <person name="Fietto J.L."/>
            <person name="Elias M.C."/>
            <person name="Goldman M.H."/>
            <person name="Sagot M.F."/>
            <person name="Pereira M."/>
            <person name="Stoco P.H."/>
            <person name="de Mendonca-Neto R.P."/>
            <person name="Teixeira S.M."/>
            <person name="Maciel T.E."/>
            <person name="de Oliveira Mendes T.A."/>
            <person name="Urmenyi T.P."/>
            <person name="de Souza W."/>
            <person name="Schenkman S."/>
            <person name="de Vasconcelos A.T."/>
        </authorList>
    </citation>
    <scope>NUCLEOTIDE SEQUENCE [LARGE SCALE GENOMIC DNA]</scope>
</reference>
<dbReference type="EMBL" id="ATMH01003484">
    <property type="protein sequence ID" value="EPY31381.1"/>
    <property type="molecule type" value="Genomic_DNA"/>
</dbReference>
<dbReference type="CDD" id="cd03443">
    <property type="entry name" value="PaaI_thioesterase"/>
    <property type="match status" value="1"/>
</dbReference>
<dbReference type="SUPFAM" id="SSF54637">
    <property type="entry name" value="Thioesterase/thiol ester dehydrase-isomerase"/>
    <property type="match status" value="1"/>
</dbReference>
<proteinExistence type="inferred from homology"/>
<keyword evidence="5" id="KW-1185">Reference proteome</keyword>
<reference evidence="3" key="2">
    <citation type="submission" date="2013-03" db="EMBL/GenBank/DDBJ databases">
        <authorList>
            <person name="Motta M.C.M."/>
            <person name="Martins A.C.A."/>
            <person name="Preta C.M.C.C."/>
            <person name="Silva R."/>
            <person name="de Souza S.S."/>
            <person name="Klein C.C."/>
            <person name="de Almeida L.G.P."/>
            <person name="Cunha O.L."/>
            <person name="Colabardini A.C."/>
            <person name="Lima B.A."/>
            <person name="Machado C.R."/>
            <person name="Soares C.M.A."/>
            <person name="de Menezes C.B.A."/>
            <person name="Bartolomeu D.C."/>
            <person name="Grisard E.C."/>
            <person name="Fantinatti-Garboggini F."/>
            <person name="Rodrigues-Luiz G.F."/>
            <person name="Wagner G."/>
            <person name="Goldman G.H."/>
            <person name="Fietto J.L.R."/>
            <person name="Ciapina L.P."/>
            <person name="Brocchi M."/>
            <person name="Elias M.C."/>
            <person name="Goldman M.H.S."/>
            <person name="Sagot M.-F."/>
            <person name="Pereira M."/>
            <person name="Stoco P.H."/>
            <person name="Teixeira S.M.R."/>
            <person name="de Mendonca-Neto R.P."/>
            <person name="Maciel T.E.F."/>
            <person name="Mendes T.A.O."/>
            <person name="Urmenyi T.P."/>
            <person name="Teixeira M.M.G."/>
            <person name="de Camargo E.F.P."/>
            <person name="de Sousa W."/>
            <person name="Schenkman S."/>
            <person name="de Vasconcelos A.T.R."/>
        </authorList>
    </citation>
    <scope>NUCLEOTIDE SEQUENCE</scope>
</reference>
<evidence type="ECO:0000313" key="5">
    <source>
        <dbReference type="Proteomes" id="UP000015354"/>
    </source>
</evidence>
<dbReference type="OrthoDB" id="46529at2759"/>
<dbReference type="InterPro" id="IPR039298">
    <property type="entry name" value="ACOT13"/>
</dbReference>
<name>S9U8J9_9TRYP</name>
<dbReference type="GO" id="GO:0047617">
    <property type="term" value="F:fatty acyl-CoA hydrolase activity"/>
    <property type="evidence" value="ECO:0007669"/>
    <property type="project" value="InterPro"/>
</dbReference>
<accession>S9U8J9</accession>
<dbReference type="Proteomes" id="UP000015354">
    <property type="component" value="Unassembled WGS sequence"/>
</dbReference>
<comment type="similarity">
    <text evidence="1">Belongs to the thioesterase PaaI family.</text>
</comment>
<comment type="caution">
    <text evidence="3">The sequence shown here is derived from an EMBL/GenBank/DDBJ whole genome shotgun (WGS) entry which is preliminary data.</text>
</comment>
<dbReference type="InterPro" id="IPR029069">
    <property type="entry name" value="HotDog_dom_sf"/>
</dbReference>
<protein>
    <recommendedName>
        <fullName evidence="2">Thioesterase domain-containing protein</fullName>
    </recommendedName>
</protein>
<evidence type="ECO:0000256" key="1">
    <source>
        <dbReference type="ARBA" id="ARBA00008324"/>
    </source>
</evidence>
<dbReference type="EMBL" id="ATMH01005943">
    <property type="protein sequence ID" value="EPY27057.1"/>
    <property type="molecule type" value="Genomic_DNA"/>
</dbReference>
<dbReference type="PANTHER" id="PTHR21660:SF56">
    <property type="entry name" value="THIOESTERASE DOMAIN-CONTAINING PROTEIN"/>
    <property type="match status" value="1"/>
</dbReference>
<evidence type="ECO:0000313" key="3">
    <source>
        <dbReference type="EMBL" id="EPY27057.1"/>
    </source>
</evidence>
<dbReference type="PANTHER" id="PTHR21660">
    <property type="entry name" value="THIOESTERASE SUPERFAMILY MEMBER-RELATED"/>
    <property type="match status" value="1"/>
</dbReference>
<gene>
    <name evidence="4" type="ORF">STCU_03484</name>
    <name evidence="3" type="ORF">STCU_05943</name>
</gene>
<dbReference type="AlphaFoldDB" id="S9U8J9"/>
<dbReference type="Gene3D" id="3.10.129.10">
    <property type="entry name" value="Hotdog Thioesterase"/>
    <property type="match status" value="1"/>
</dbReference>
<dbReference type="Pfam" id="PF03061">
    <property type="entry name" value="4HBT"/>
    <property type="match status" value="1"/>
</dbReference>
<dbReference type="InterPro" id="IPR006683">
    <property type="entry name" value="Thioestr_dom"/>
</dbReference>
<feature type="domain" description="Thioesterase" evidence="2">
    <location>
        <begin position="68"/>
        <end position="140"/>
    </location>
</feature>
<organism evidence="3 5">
    <name type="scientific">Strigomonas culicis</name>
    <dbReference type="NCBI Taxonomy" id="28005"/>
    <lineage>
        <taxon>Eukaryota</taxon>
        <taxon>Discoba</taxon>
        <taxon>Euglenozoa</taxon>
        <taxon>Kinetoplastea</taxon>
        <taxon>Metakinetoplastina</taxon>
        <taxon>Trypanosomatida</taxon>
        <taxon>Trypanosomatidae</taxon>
        <taxon>Strigomonadinae</taxon>
        <taxon>Strigomonas</taxon>
    </lineage>
</organism>
<evidence type="ECO:0000313" key="4">
    <source>
        <dbReference type="EMBL" id="EPY31381.1"/>
    </source>
</evidence>
<sequence length="154" mass="16703">MRSTNTLLRRATAQQASAVAAEVMANPSNYSAHALEIVAFRPDSVKERPGDMLAFPWHGNEGSLNGFKSVHGGTLSTLGDIFTQIHVKSASPQASIRSLSFEISFLSAVFAGKQCTCITRVVSERDNVVFTDFSFEDEASGELYARGTHVFSIQ</sequence>